<dbReference type="SUPFAM" id="SSF52540">
    <property type="entry name" value="P-loop containing nucleoside triphosphate hydrolases"/>
    <property type="match status" value="1"/>
</dbReference>
<organism evidence="3 5">
    <name type="scientific">Natrinema pellirubrum (strain DSM 15624 / CIP 106293 / JCM 10476 / NCIMB 786 / 157)</name>
    <dbReference type="NCBI Taxonomy" id="797303"/>
    <lineage>
        <taxon>Archaea</taxon>
        <taxon>Methanobacteriati</taxon>
        <taxon>Methanobacteriota</taxon>
        <taxon>Stenosarchaea group</taxon>
        <taxon>Halobacteria</taxon>
        <taxon>Halobacteriales</taxon>
        <taxon>Natrialbaceae</taxon>
        <taxon>Natrinema</taxon>
    </lineage>
</organism>
<keyword evidence="6" id="KW-1185">Reference proteome</keyword>
<dbReference type="Proteomes" id="UP000010843">
    <property type="component" value="Chromosome"/>
</dbReference>
<dbReference type="OrthoDB" id="204933at2157"/>
<dbReference type="PANTHER" id="PTHR43384">
    <property type="entry name" value="SEPTUM SITE-DETERMINING PROTEIN MIND HOMOLOG, CHLOROPLASTIC-RELATED"/>
    <property type="match status" value="1"/>
</dbReference>
<dbReference type="HOGENOM" id="CLU_037612_0_3_2"/>
<proteinExistence type="predicted"/>
<dbReference type="PANTHER" id="PTHR43384:SF10">
    <property type="entry name" value="ATPASE INVOLVED IN CHROMOSOME PARTITIONING, PARA_MIND FAMILY"/>
    <property type="match status" value="1"/>
</dbReference>
<sequence>MIVAVTGGKGGVGKSMLALNLAYELDGVVVDGDFTTPDLPRGGGPGLHDVLADRADPLEAVDRRGPVRLLPCGRTLAGARAAELSVFPRIVRRLEREFGHVVIDCPAGLARDVGRQLASAHAAVLVTTPTEPALADAMRTRQVALDLETPIAAVALNRTSGAVADGIAERIERTVSAPVLALEERSAVADAQRRGRPVAAVAPDCPAVEPLRTLARRLERCTTHDTDRSDAHDRSPAALD</sequence>
<dbReference type="Pfam" id="PF01656">
    <property type="entry name" value="CbiA"/>
    <property type="match status" value="1"/>
</dbReference>
<dbReference type="InterPro" id="IPR050625">
    <property type="entry name" value="ParA/MinD_ATPase"/>
</dbReference>
<evidence type="ECO:0000313" key="5">
    <source>
        <dbReference type="Proteomes" id="UP000010843"/>
    </source>
</evidence>
<gene>
    <name evidence="3" type="ordered locus">Natpe_0821</name>
    <name evidence="4" type="ORF">C488_03760</name>
</gene>
<reference evidence="5" key="2">
    <citation type="submission" date="2012-02" db="EMBL/GenBank/DDBJ databases">
        <title>Complete sequence of chromosome of Natrinema pellirubrum DSM 15624.</title>
        <authorList>
            <person name="Lucas S."/>
            <person name="Han J."/>
            <person name="Lapidus A."/>
            <person name="Cheng J.-F."/>
            <person name="Goodwin L."/>
            <person name="Pitluck S."/>
            <person name="Peters L."/>
            <person name="Teshima H."/>
            <person name="Detter J.C."/>
            <person name="Han C."/>
            <person name="Tapia R."/>
            <person name="Land M."/>
            <person name="Hauser L."/>
            <person name="Kyrpides N."/>
            <person name="Ivanova N."/>
            <person name="Pagani I."/>
            <person name="Sproer C."/>
            <person name="Anderson I."/>
            <person name="Woyke T."/>
        </authorList>
    </citation>
    <scope>NUCLEOTIDE SEQUENCE [LARGE SCALE GENOMIC DNA]</scope>
    <source>
        <strain evidence="5">DSM 15624 / JCM 10476 / NCIMB 786</strain>
    </source>
</reference>
<evidence type="ECO:0000313" key="4">
    <source>
        <dbReference type="EMBL" id="ELY80874.1"/>
    </source>
</evidence>
<dbReference type="GO" id="GO:0005829">
    <property type="term" value="C:cytosol"/>
    <property type="evidence" value="ECO:0007669"/>
    <property type="project" value="TreeGrafter"/>
</dbReference>
<name>L0JIS0_NATP1</name>
<dbReference type="GO" id="GO:0009898">
    <property type="term" value="C:cytoplasmic side of plasma membrane"/>
    <property type="evidence" value="ECO:0007669"/>
    <property type="project" value="TreeGrafter"/>
</dbReference>
<dbReference type="InterPro" id="IPR027417">
    <property type="entry name" value="P-loop_NTPase"/>
</dbReference>
<dbReference type="GO" id="GO:0051782">
    <property type="term" value="P:negative regulation of cell division"/>
    <property type="evidence" value="ECO:0007669"/>
    <property type="project" value="TreeGrafter"/>
</dbReference>
<dbReference type="KEGG" id="npe:Natpe_0821"/>
<dbReference type="EMBL" id="AOIE01000010">
    <property type="protein sequence ID" value="ELY80874.1"/>
    <property type="molecule type" value="Genomic_DNA"/>
</dbReference>
<evidence type="ECO:0000313" key="3">
    <source>
        <dbReference type="EMBL" id="AGB30738.1"/>
    </source>
</evidence>
<protein>
    <submittedName>
        <fullName evidence="3">ATPase involved in chromosome partitioning</fullName>
    </submittedName>
    <submittedName>
        <fullName evidence="4">Cobyrinic acid ac-diamide synthase</fullName>
    </submittedName>
</protein>
<dbReference type="STRING" id="797303.Natpe_0821"/>
<dbReference type="EMBL" id="CP003372">
    <property type="protein sequence ID" value="AGB30738.1"/>
    <property type="molecule type" value="Genomic_DNA"/>
</dbReference>
<dbReference type="GO" id="GO:0016887">
    <property type="term" value="F:ATP hydrolysis activity"/>
    <property type="evidence" value="ECO:0007669"/>
    <property type="project" value="TreeGrafter"/>
</dbReference>
<dbReference type="Proteomes" id="UP000011593">
    <property type="component" value="Unassembled WGS sequence"/>
</dbReference>
<dbReference type="InterPro" id="IPR002586">
    <property type="entry name" value="CobQ/CobB/MinD/ParA_Nub-bd_dom"/>
</dbReference>
<dbReference type="GO" id="GO:0005524">
    <property type="term" value="F:ATP binding"/>
    <property type="evidence" value="ECO:0007669"/>
    <property type="project" value="TreeGrafter"/>
</dbReference>
<dbReference type="RefSeq" id="WP_006180068.1">
    <property type="nucleotide sequence ID" value="NC_019962.1"/>
</dbReference>
<dbReference type="eggNOG" id="arCOG00589">
    <property type="taxonomic scope" value="Archaea"/>
</dbReference>
<dbReference type="PATRIC" id="fig|797303.5.peg.783"/>
<dbReference type="GeneID" id="14333984"/>
<feature type="region of interest" description="Disordered" evidence="1">
    <location>
        <begin position="220"/>
        <end position="240"/>
    </location>
</feature>
<dbReference type="Gene3D" id="3.40.50.300">
    <property type="entry name" value="P-loop containing nucleotide triphosphate hydrolases"/>
    <property type="match status" value="1"/>
</dbReference>
<evidence type="ECO:0000313" key="6">
    <source>
        <dbReference type="Proteomes" id="UP000011593"/>
    </source>
</evidence>
<accession>L0JIS0</accession>
<dbReference type="AlphaFoldDB" id="L0JIS0"/>
<evidence type="ECO:0000259" key="2">
    <source>
        <dbReference type="Pfam" id="PF01656"/>
    </source>
</evidence>
<reference evidence="4 6" key="3">
    <citation type="journal article" date="2014" name="PLoS Genet.">
        <title>Phylogenetically driven sequencing of extremely halophilic archaea reveals strategies for static and dynamic osmo-response.</title>
        <authorList>
            <person name="Becker E.A."/>
            <person name="Seitzer P.M."/>
            <person name="Tritt A."/>
            <person name="Larsen D."/>
            <person name="Krusor M."/>
            <person name="Yao A.I."/>
            <person name="Wu D."/>
            <person name="Madern D."/>
            <person name="Eisen J.A."/>
            <person name="Darling A.E."/>
            <person name="Facciotti M.T."/>
        </authorList>
    </citation>
    <scope>NUCLEOTIDE SEQUENCE [LARGE SCALE GENOMIC DNA]</scope>
    <source>
        <strain evidence="4 6">DSM 15624</strain>
    </source>
</reference>
<evidence type="ECO:0000256" key="1">
    <source>
        <dbReference type="SAM" id="MobiDB-lite"/>
    </source>
</evidence>
<feature type="domain" description="CobQ/CobB/MinD/ParA nucleotide binding" evidence="2">
    <location>
        <begin position="3"/>
        <end position="198"/>
    </location>
</feature>
<reference evidence="3" key="1">
    <citation type="submission" date="2012-02" db="EMBL/GenBank/DDBJ databases">
        <title>Complete sequence of chromosome of Natrinema pellirubrum DSM 15624.</title>
        <authorList>
            <consortium name="US DOE Joint Genome Institute"/>
            <person name="Lucas S."/>
            <person name="Han J."/>
            <person name="Lapidus A."/>
            <person name="Cheng J.-F."/>
            <person name="Goodwin L."/>
            <person name="Pitluck S."/>
            <person name="Peters L."/>
            <person name="Teshima H."/>
            <person name="Detter J.C."/>
            <person name="Han C."/>
            <person name="Tapia R."/>
            <person name="Land M."/>
            <person name="Hauser L."/>
            <person name="Kyrpides N."/>
            <person name="Ivanova N."/>
            <person name="Pagani I."/>
            <person name="Sproer C."/>
            <person name="Anderson I."/>
            <person name="Woyke T."/>
        </authorList>
    </citation>
    <scope>NUCLEOTIDE SEQUENCE</scope>
    <source>
        <strain evidence="3">DSM 15624</strain>
    </source>
</reference>